<dbReference type="EMBL" id="DF237180">
    <property type="protein sequence ID" value="GAQ85356.1"/>
    <property type="molecule type" value="Genomic_DNA"/>
</dbReference>
<dbReference type="PANTHER" id="PTHR24067">
    <property type="entry name" value="UBIQUITIN-CONJUGATING ENZYME E2"/>
    <property type="match status" value="1"/>
</dbReference>
<dbReference type="InterPro" id="IPR023313">
    <property type="entry name" value="UBQ-conjugating_AS"/>
</dbReference>
<evidence type="ECO:0000256" key="2">
    <source>
        <dbReference type="ARBA" id="ARBA00022786"/>
    </source>
</evidence>
<evidence type="ECO:0000256" key="4">
    <source>
        <dbReference type="RuleBase" id="RU362109"/>
    </source>
</evidence>
<dbReference type="Pfam" id="PF00179">
    <property type="entry name" value="UQ_con"/>
    <property type="match status" value="1"/>
</dbReference>
<dbReference type="GO" id="GO:0016925">
    <property type="term" value="P:protein sumoylation"/>
    <property type="evidence" value="ECO:0000318"/>
    <property type="project" value="GO_Central"/>
</dbReference>
<dbReference type="STRING" id="105231.A0A1Y1I9I0"/>
<evidence type="ECO:0000313" key="6">
    <source>
        <dbReference type="EMBL" id="GAQ85356.1"/>
    </source>
</evidence>
<dbReference type="OrthoDB" id="6600758at2759"/>
<proteinExistence type="inferred from homology"/>
<name>A0A1Y1I9I0_KLENI</name>
<dbReference type="InterPro" id="IPR016135">
    <property type="entry name" value="UBQ-conjugating_enzyme/RWD"/>
</dbReference>
<dbReference type="InterPro" id="IPR050113">
    <property type="entry name" value="Ub_conjugating_enzyme"/>
</dbReference>
<accession>A0A1Y1I9I0</accession>
<dbReference type="InterPro" id="IPR000608">
    <property type="entry name" value="UBC"/>
</dbReference>
<dbReference type="GO" id="GO:0005524">
    <property type="term" value="F:ATP binding"/>
    <property type="evidence" value="ECO:0007669"/>
    <property type="project" value="UniProtKB-UniRule"/>
</dbReference>
<keyword evidence="2 4" id="KW-0833">Ubl conjugation pathway</keyword>
<keyword evidence="4" id="KW-0547">Nucleotide-binding</keyword>
<dbReference type="SMART" id="SM00212">
    <property type="entry name" value="UBCc"/>
    <property type="match status" value="1"/>
</dbReference>
<feature type="domain" description="UBC core" evidence="5">
    <location>
        <begin position="5"/>
        <end position="161"/>
    </location>
</feature>
<comment type="similarity">
    <text evidence="4">Belongs to the ubiquitin-conjugating enzyme family.</text>
</comment>
<keyword evidence="1" id="KW-0808">Transferase</keyword>
<dbReference type="PROSITE" id="PS50127">
    <property type="entry name" value="UBC_2"/>
    <property type="match status" value="1"/>
</dbReference>
<dbReference type="Proteomes" id="UP000054558">
    <property type="component" value="Unassembled WGS sequence"/>
</dbReference>
<feature type="active site" description="Glycyl thioester intermediate" evidence="3">
    <location>
        <position position="94"/>
    </location>
</feature>
<dbReference type="GO" id="GO:0061656">
    <property type="term" value="F:SUMO conjugating enzyme activity"/>
    <property type="evidence" value="ECO:0000318"/>
    <property type="project" value="GO_Central"/>
</dbReference>
<dbReference type="PROSITE" id="PS00183">
    <property type="entry name" value="UBC_1"/>
    <property type="match status" value="1"/>
</dbReference>
<dbReference type="OMA" id="DHPHGFI"/>
<dbReference type="CDD" id="cd23798">
    <property type="entry name" value="UBCc_UBE2I"/>
    <property type="match status" value="1"/>
</dbReference>
<evidence type="ECO:0000259" key="5">
    <source>
        <dbReference type="PROSITE" id="PS50127"/>
    </source>
</evidence>
<evidence type="ECO:0000313" key="7">
    <source>
        <dbReference type="Proteomes" id="UP000054558"/>
    </source>
</evidence>
<keyword evidence="4" id="KW-0067">ATP-binding</keyword>
<dbReference type="AlphaFoldDB" id="A0A1Y1I9I0"/>
<evidence type="ECO:0000256" key="3">
    <source>
        <dbReference type="PROSITE-ProRule" id="PRU10133"/>
    </source>
</evidence>
<keyword evidence="7" id="KW-1185">Reference proteome</keyword>
<reference evidence="6 7" key="1">
    <citation type="journal article" date="2014" name="Nat. Commun.">
        <title>Klebsormidium flaccidum genome reveals primary factors for plant terrestrial adaptation.</title>
        <authorList>
            <person name="Hori K."/>
            <person name="Maruyama F."/>
            <person name="Fujisawa T."/>
            <person name="Togashi T."/>
            <person name="Yamamoto N."/>
            <person name="Seo M."/>
            <person name="Sato S."/>
            <person name="Yamada T."/>
            <person name="Mori H."/>
            <person name="Tajima N."/>
            <person name="Moriyama T."/>
            <person name="Ikeuchi M."/>
            <person name="Watanabe M."/>
            <person name="Wada H."/>
            <person name="Kobayashi K."/>
            <person name="Saito M."/>
            <person name="Masuda T."/>
            <person name="Sasaki-Sekimoto Y."/>
            <person name="Mashiguchi K."/>
            <person name="Awai K."/>
            <person name="Shimojima M."/>
            <person name="Masuda S."/>
            <person name="Iwai M."/>
            <person name="Nobusawa T."/>
            <person name="Narise T."/>
            <person name="Kondo S."/>
            <person name="Saito H."/>
            <person name="Sato R."/>
            <person name="Murakawa M."/>
            <person name="Ihara Y."/>
            <person name="Oshima-Yamada Y."/>
            <person name="Ohtaka K."/>
            <person name="Satoh M."/>
            <person name="Sonobe K."/>
            <person name="Ishii M."/>
            <person name="Ohtani R."/>
            <person name="Kanamori-Sato M."/>
            <person name="Honoki R."/>
            <person name="Miyazaki D."/>
            <person name="Mochizuki H."/>
            <person name="Umetsu J."/>
            <person name="Higashi K."/>
            <person name="Shibata D."/>
            <person name="Kamiya Y."/>
            <person name="Sato N."/>
            <person name="Nakamura Y."/>
            <person name="Tabata S."/>
            <person name="Ida S."/>
            <person name="Kurokawa K."/>
            <person name="Ohta H."/>
        </authorList>
    </citation>
    <scope>NUCLEOTIDE SEQUENCE [LARGE SCALE GENOMIC DNA]</scope>
    <source>
        <strain evidence="6 7">NIES-2285</strain>
    </source>
</reference>
<dbReference type="Gene3D" id="3.10.110.10">
    <property type="entry name" value="Ubiquitin Conjugating Enzyme"/>
    <property type="match status" value="1"/>
</dbReference>
<dbReference type="SUPFAM" id="SSF54495">
    <property type="entry name" value="UBC-like"/>
    <property type="match status" value="1"/>
</dbReference>
<dbReference type="GO" id="GO:0005634">
    <property type="term" value="C:nucleus"/>
    <property type="evidence" value="ECO:0000318"/>
    <property type="project" value="GO_Central"/>
</dbReference>
<organism evidence="6 7">
    <name type="scientific">Klebsormidium nitens</name>
    <name type="common">Green alga</name>
    <name type="synonym">Ulothrix nitens</name>
    <dbReference type="NCBI Taxonomy" id="105231"/>
    <lineage>
        <taxon>Eukaryota</taxon>
        <taxon>Viridiplantae</taxon>
        <taxon>Streptophyta</taxon>
        <taxon>Klebsormidiophyceae</taxon>
        <taxon>Klebsormidiales</taxon>
        <taxon>Klebsormidiaceae</taxon>
        <taxon>Klebsormidium</taxon>
    </lineage>
</organism>
<sequence>MAQGMAQARLMQERKAWRKDHPHGWLAKPKKQADGTENLLVWECMITGPEKTPWEGGAFPVTLKFSADYPARSPECAFPAGFFHPNVYPSGKICLSIINPPENKGTWKPSITVKQILCGIQSLLNSPNNADAAQQAAYDLYGRSKSEYEAKVRREVAKKWKPHLADVTNIS</sequence>
<evidence type="ECO:0000256" key="1">
    <source>
        <dbReference type="ARBA" id="ARBA00022679"/>
    </source>
</evidence>
<gene>
    <name evidence="6" type="ORF">KFL_002310120</name>
</gene>
<protein>
    <submittedName>
        <fullName evidence="6">Sumo conjugation enzyme 1</fullName>
    </submittedName>
</protein>